<dbReference type="InterPro" id="IPR050333">
    <property type="entry name" value="SLRP"/>
</dbReference>
<dbReference type="PANTHER" id="PTHR45712:SF22">
    <property type="entry name" value="INSULIN-LIKE GROWTH FACTOR-BINDING PROTEIN COMPLEX ACID LABILE SUBUNIT"/>
    <property type="match status" value="1"/>
</dbReference>
<evidence type="ECO:0000313" key="5">
    <source>
        <dbReference type="Proteomes" id="UP000887575"/>
    </source>
</evidence>
<evidence type="ECO:0000256" key="2">
    <source>
        <dbReference type="ARBA" id="ARBA00022737"/>
    </source>
</evidence>
<dbReference type="InterPro" id="IPR003591">
    <property type="entry name" value="Leu-rich_rpt_typical-subtyp"/>
</dbReference>
<reference evidence="6" key="1">
    <citation type="submission" date="2024-02" db="UniProtKB">
        <authorList>
            <consortium name="WormBaseParasite"/>
        </authorList>
    </citation>
    <scope>IDENTIFICATION</scope>
</reference>
<feature type="chain" id="PRO_5041906395" evidence="4">
    <location>
        <begin position="21"/>
        <end position="402"/>
    </location>
</feature>
<dbReference type="Gene3D" id="3.80.10.10">
    <property type="entry name" value="Ribonuclease Inhibitor"/>
    <property type="match status" value="1"/>
</dbReference>
<dbReference type="InterPro" id="IPR032675">
    <property type="entry name" value="LRR_dom_sf"/>
</dbReference>
<dbReference type="Proteomes" id="UP000887575">
    <property type="component" value="Unassembled WGS sequence"/>
</dbReference>
<dbReference type="WBParaSite" id="MBELARI_LOCUS19467">
    <property type="protein sequence ID" value="MBELARI_LOCUS19467"/>
    <property type="gene ID" value="MBELARI_LOCUS19467"/>
</dbReference>
<accession>A0AAF3J6M0</accession>
<keyword evidence="2" id="KW-0677">Repeat</keyword>
<proteinExistence type="predicted"/>
<dbReference type="SUPFAM" id="SSF52058">
    <property type="entry name" value="L domain-like"/>
    <property type="match status" value="1"/>
</dbReference>
<feature type="compositionally biased region" description="Basic residues" evidence="3">
    <location>
        <begin position="50"/>
        <end position="60"/>
    </location>
</feature>
<feature type="signal peptide" evidence="4">
    <location>
        <begin position="1"/>
        <end position="20"/>
    </location>
</feature>
<dbReference type="Pfam" id="PF13855">
    <property type="entry name" value="LRR_8"/>
    <property type="match status" value="3"/>
</dbReference>
<sequence length="402" mass="46504">MRIWVLFLLSLICVTVLVEAFDNARGKVQNQTAIAEEDEHQSVEEAVKPPSKRGASKNKKLPKEETDEEDEPVDEPKRQVKKGKKKAKQEEEVDDDENKTYPICQTPPKPKKEAEKKKDLEKDSLLGYLFFKESDEKKETDTLDDDYDDDDGDACHCEMNDITCDNVLFEDDSKLDTLMLHSVNKDFIAYTFRARDNTFYYLEKDKIIPGMVESVSEVDLSRNRVKEIKNEAFYNFKNMSVLSLEGNNLKKLDKNVFKGAPEEQLHQLFLNQNRFTNLLEKPFSLLKNLKILVLDYNKIKVTSDLFEGLENLEELSMDFCHLGDKNFDVNVFDKIPKLRVLSLRGNQFTEVPRAIQKLPNLELLDLSNTSISEFHEKSFMDDQSLKVKLGIKKSFSAVFQKE</sequence>
<evidence type="ECO:0000256" key="3">
    <source>
        <dbReference type="SAM" id="MobiDB-lite"/>
    </source>
</evidence>
<organism evidence="5 6">
    <name type="scientific">Mesorhabditis belari</name>
    <dbReference type="NCBI Taxonomy" id="2138241"/>
    <lineage>
        <taxon>Eukaryota</taxon>
        <taxon>Metazoa</taxon>
        <taxon>Ecdysozoa</taxon>
        <taxon>Nematoda</taxon>
        <taxon>Chromadorea</taxon>
        <taxon>Rhabditida</taxon>
        <taxon>Rhabditina</taxon>
        <taxon>Rhabditomorpha</taxon>
        <taxon>Rhabditoidea</taxon>
        <taxon>Rhabditidae</taxon>
        <taxon>Mesorhabditinae</taxon>
        <taxon>Mesorhabditis</taxon>
    </lineage>
</organism>
<feature type="region of interest" description="Disordered" evidence="3">
    <location>
        <begin position="32"/>
        <end position="118"/>
    </location>
</feature>
<keyword evidence="1" id="KW-0433">Leucine-rich repeat</keyword>
<dbReference type="PANTHER" id="PTHR45712">
    <property type="entry name" value="AGAP008170-PA"/>
    <property type="match status" value="1"/>
</dbReference>
<evidence type="ECO:0000256" key="1">
    <source>
        <dbReference type="ARBA" id="ARBA00022614"/>
    </source>
</evidence>
<keyword evidence="4" id="KW-0732">Signal</keyword>
<evidence type="ECO:0000313" key="6">
    <source>
        <dbReference type="WBParaSite" id="MBELARI_LOCUS19467"/>
    </source>
</evidence>
<name>A0AAF3J6M0_9BILA</name>
<keyword evidence="5" id="KW-1185">Reference proteome</keyword>
<evidence type="ECO:0000256" key="4">
    <source>
        <dbReference type="SAM" id="SignalP"/>
    </source>
</evidence>
<protein>
    <submittedName>
        <fullName evidence="6">Uncharacterized protein</fullName>
    </submittedName>
</protein>
<dbReference type="SMART" id="SM00369">
    <property type="entry name" value="LRR_TYP"/>
    <property type="match status" value="6"/>
</dbReference>
<dbReference type="AlphaFoldDB" id="A0AAF3J6M0"/>
<dbReference type="InterPro" id="IPR001611">
    <property type="entry name" value="Leu-rich_rpt"/>
</dbReference>